<accession>A0ACC1IME3</accession>
<gene>
    <name evidence="1" type="ORF">LPJ66_004672</name>
</gene>
<organism evidence="1 2">
    <name type="scientific">Kickxella alabastrina</name>
    <dbReference type="NCBI Taxonomy" id="61397"/>
    <lineage>
        <taxon>Eukaryota</taxon>
        <taxon>Fungi</taxon>
        <taxon>Fungi incertae sedis</taxon>
        <taxon>Zoopagomycota</taxon>
        <taxon>Kickxellomycotina</taxon>
        <taxon>Kickxellomycetes</taxon>
        <taxon>Kickxellales</taxon>
        <taxon>Kickxellaceae</taxon>
        <taxon>Kickxella</taxon>
    </lineage>
</organism>
<name>A0ACC1IME3_9FUNG</name>
<evidence type="ECO:0000313" key="1">
    <source>
        <dbReference type="EMBL" id="KAJ1895305.1"/>
    </source>
</evidence>
<sequence length="533" mass="57925">MSESIKYAIDSHPKHSIVEADANAGLLEQETSVLTGIGLCIIMFMIGLYSTMDSVVFIPIANHFNALSQAEWIINGYLITTTAFQPIYGKISDIVGRVPAILFASTMLLIGSLVCAISQTLAVMIIGRAIQGLGTAGMFTMANVLVADLYSERARGKFMGLSSGVWSLASSGGLVLGGVLVQFASWRVIFWLNLPISVIIAAVVIYSIRLPKPSGTMRYKIKRVDFGGTVISLLSIVLILLALAWGGREYPWNSAIIICFLVFGVLTGALFIFYEHRVPTEPIIPLHLLHTRNNVITLIAQLFFGSVANAPLFLVPKWALLVKNTTPVTSGLYLLPYNLAEFAAVVVSGWWVTRTGRYRECVWLGSTMLLVGLTPLIVLDQNSGLGIIIGFQIVAGMGFGVCIHSLLLTAQVNADGLDSASTTSVSMFMRSIGSITIVAVLGSVYSNKVNYMFAEVTRLYPEYADKIALVAENQTLIRKLDLPPAVYDLLVDAFMRSMRAAFIALIPFSVSFILMVAGIKHKPLQVIKKTTIK</sequence>
<dbReference type="EMBL" id="JANBPG010000585">
    <property type="protein sequence ID" value="KAJ1895305.1"/>
    <property type="molecule type" value="Genomic_DNA"/>
</dbReference>
<reference evidence="1" key="1">
    <citation type="submission" date="2022-07" db="EMBL/GenBank/DDBJ databases">
        <title>Phylogenomic reconstructions and comparative analyses of Kickxellomycotina fungi.</title>
        <authorList>
            <person name="Reynolds N.K."/>
            <person name="Stajich J.E."/>
            <person name="Barry K."/>
            <person name="Grigoriev I.V."/>
            <person name="Crous P."/>
            <person name="Smith M.E."/>
        </authorList>
    </citation>
    <scope>NUCLEOTIDE SEQUENCE</scope>
    <source>
        <strain evidence="1">Benny 63K</strain>
    </source>
</reference>
<comment type="caution">
    <text evidence="1">The sequence shown here is derived from an EMBL/GenBank/DDBJ whole genome shotgun (WGS) entry which is preliminary data.</text>
</comment>
<dbReference type="Proteomes" id="UP001150581">
    <property type="component" value="Unassembled WGS sequence"/>
</dbReference>
<evidence type="ECO:0000313" key="2">
    <source>
        <dbReference type="Proteomes" id="UP001150581"/>
    </source>
</evidence>
<keyword evidence="2" id="KW-1185">Reference proteome</keyword>
<proteinExistence type="predicted"/>
<protein>
    <submittedName>
        <fullName evidence="1">Uncharacterized protein</fullName>
    </submittedName>
</protein>